<comment type="similarity">
    <text evidence="2">Belongs to the XPF family.</text>
</comment>
<keyword evidence="12" id="KW-1185">Reference proteome</keyword>
<dbReference type="Gene3D" id="3.40.50.10130">
    <property type="match status" value="1"/>
</dbReference>
<dbReference type="InterPro" id="IPR011335">
    <property type="entry name" value="Restrct_endonuc-II-like"/>
</dbReference>
<dbReference type="InterPro" id="IPR047520">
    <property type="entry name" value="XPF_nuclease"/>
</dbReference>
<evidence type="ECO:0000256" key="8">
    <source>
        <dbReference type="ARBA" id="ARBA00023204"/>
    </source>
</evidence>
<proteinExistence type="inferred from homology"/>
<name>A0ABM1B7W9_LIMPO</name>
<dbReference type="SMART" id="SM00891">
    <property type="entry name" value="ERCC4"/>
    <property type="match status" value="1"/>
</dbReference>
<dbReference type="SUPFAM" id="SSF52980">
    <property type="entry name" value="Restriction endonuclease-like"/>
    <property type="match status" value="1"/>
</dbReference>
<evidence type="ECO:0000256" key="10">
    <source>
        <dbReference type="SAM" id="MobiDB-lite"/>
    </source>
</evidence>
<evidence type="ECO:0000313" key="13">
    <source>
        <dbReference type="RefSeq" id="XP_013776603.1"/>
    </source>
</evidence>
<protein>
    <submittedName>
        <fullName evidence="13">DNA repair endonuclease XPF-like</fullName>
    </submittedName>
</protein>
<reference evidence="13" key="1">
    <citation type="submission" date="2025-08" db="UniProtKB">
        <authorList>
            <consortium name="RefSeq"/>
        </authorList>
    </citation>
    <scope>IDENTIFICATION</scope>
    <source>
        <tissue evidence="13">Muscle</tissue>
    </source>
</reference>
<evidence type="ECO:0000256" key="4">
    <source>
        <dbReference type="ARBA" id="ARBA00022759"/>
    </source>
</evidence>
<feature type="region of interest" description="Disordered" evidence="10">
    <location>
        <begin position="424"/>
        <end position="447"/>
    </location>
</feature>
<evidence type="ECO:0000256" key="5">
    <source>
        <dbReference type="ARBA" id="ARBA00022763"/>
    </source>
</evidence>
<evidence type="ECO:0000256" key="6">
    <source>
        <dbReference type="ARBA" id="ARBA00022801"/>
    </source>
</evidence>
<comment type="subcellular location">
    <subcellularLocation>
        <location evidence="1">Nucleus</location>
    </subcellularLocation>
</comment>
<organism evidence="12 13">
    <name type="scientific">Limulus polyphemus</name>
    <name type="common">Atlantic horseshoe crab</name>
    <dbReference type="NCBI Taxonomy" id="6850"/>
    <lineage>
        <taxon>Eukaryota</taxon>
        <taxon>Metazoa</taxon>
        <taxon>Ecdysozoa</taxon>
        <taxon>Arthropoda</taxon>
        <taxon>Chelicerata</taxon>
        <taxon>Merostomata</taxon>
        <taxon>Xiphosura</taxon>
        <taxon>Limulidae</taxon>
        <taxon>Limulus</taxon>
    </lineage>
</organism>
<dbReference type="InterPro" id="IPR010994">
    <property type="entry name" value="RuvA_2-like"/>
</dbReference>
<evidence type="ECO:0000313" key="12">
    <source>
        <dbReference type="Proteomes" id="UP000694941"/>
    </source>
</evidence>
<evidence type="ECO:0000256" key="9">
    <source>
        <dbReference type="ARBA" id="ARBA00023242"/>
    </source>
</evidence>
<dbReference type="InterPro" id="IPR006166">
    <property type="entry name" value="ERCC4_domain"/>
</dbReference>
<accession>A0ABM1B7W9</accession>
<keyword evidence="4" id="KW-0255">Endonuclease</keyword>
<dbReference type="Pfam" id="PF02732">
    <property type="entry name" value="ERCC4"/>
    <property type="match status" value="1"/>
</dbReference>
<keyword evidence="7" id="KW-0238">DNA-binding</keyword>
<dbReference type="Proteomes" id="UP000694941">
    <property type="component" value="Unplaced"/>
</dbReference>
<dbReference type="RefSeq" id="XP_013776603.1">
    <property type="nucleotide sequence ID" value="XM_013921149.2"/>
</dbReference>
<feature type="domain" description="ERCC4" evidence="11">
    <location>
        <begin position="624"/>
        <end position="704"/>
    </location>
</feature>
<evidence type="ECO:0000256" key="7">
    <source>
        <dbReference type="ARBA" id="ARBA00023125"/>
    </source>
</evidence>
<dbReference type="Gene3D" id="1.10.150.20">
    <property type="entry name" value="5' to 3' exonuclease, C-terminal subdomain"/>
    <property type="match status" value="1"/>
</dbReference>
<keyword evidence="9" id="KW-0539">Nucleus</keyword>
<evidence type="ECO:0000256" key="3">
    <source>
        <dbReference type="ARBA" id="ARBA00022722"/>
    </source>
</evidence>
<keyword evidence="3" id="KW-0540">Nuclease</keyword>
<dbReference type="PANTHER" id="PTHR10150">
    <property type="entry name" value="DNA REPAIR ENDONUCLEASE XPF"/>
    <property type="match status" value="1"/>
</dbReference>
<dbReference type="PANTHER" id="PTHR10150:SF0">
    <property type="entry name" value="DNA REPAIR ENDONUCLEASE XPF"/>
    <property type="match status" value="1"/>
</dbReference>
<keyword evidence="5" id="KW-0227">DNA damage</keyword>
<dbReference type="CDD" id="cd20078">
    <property type="entry name" value="XPF_nuclease_XPF_euk"/>
    <property type="match status" value="1"/>
</dbReference>
<keyword evidence="6" id="KW-0378">Hydrolase</keyword>
<gene>
    <name evidence="13" type="primary">LOC106461331</name>
</gene>
<dbReference type="SUPFAM" id="SSF47781">
    <property type="entry name" value="RuvA domain 2-like"/>
    <property type="match status" value="1"/>
</dbReference>
<keyword evidence="8" id="KW-0234">DNA repair</keyword>
<evidence type="ECO:0000256" key="2">
    <source>
        <dbReference type="ARBA" id="ARBA00010015"/>
    </source>
</evidence>
<evidence type="ECO:0000259" key="11">
    <source>
        <dbReference type="SMART" id="SM00891"/>
    </source>
</evidence>
<evidence type="ECO:0000256" key="1">
    <source>
        <dbReference type="ARBA" id="ARBA00004123"/>
    </source>
</evidence>
<dbReference type="GeneID" id="106461331"/>
<sequence>MGLLQFENELLLKLVEEDGLVITAKGLGIERVLLNLIKVYNHPGNLILVIGTSFREEEYFLEQLKIEDVQPAPKLITSECGVNDRYQVYMQGGTMFVTSRILVVDMLTWRVPIDLITGIIVYKAHKILESCQEAFILRLYRQKNKKGFIKALSSNPCAFTRRFCQVERVMRNLFARQLYLWPRSHEVVNSSLEKIQPEVTEIHINMTASMQAIQTSLLDLMNVCVKEIKKINSRLDTEELTLENAISRSFDKIVKFQLDPIWHQLGPKTRRLVADLKTLRIILESVTQCDSVTFYSLLKSIKDSVTNNFQISDWLFLDSAENMFIQARERVFGPESKSKVAKTTNGEQAQSIKPEVSPKWLALVKTLTEIQQDITINNKFAPVLIVVNDEKTRTQIKDLLCSGADVLLNRLYNRLLRPDLKDSTTENYKISKPPKEDGKKKKKPKVKNERTLTQMAASDHDCVHPEVCVENVNLSDDSSERDELVASIESSKNTSEEPIIVQPTIIYPLHGEKDPFGLQWILTEFYPKYIVMYDADVGVVRQLEIYQAFRPHLSVQVYLLMYQGSAEEQRYLTALRKEKEAFEYLMKKRESVVVPENWLGITAANQTVNAGKAEGEIKVPCQQKIIVDLREFRSDLPSLIHRRGIDVEPITLEVGDYILTPDTCVERKSLNDLIGSLNNGRLYSQAQAMSRYYKQPILLIEFDQTKAFSLQGKYYLSTEVSATSVASKLILLTIHFPHLRILWCPSPYASAEMFELLKDFLCHLPGISTKNIRKVMMKVTSLANLMTKTQDELTQILENSNSVIKLWEALHQSMKATDKAPVKRTFSKNMAKKSK</sequence>